<dbReference type="PANTHER" id="PTHR33172:SF96">
    <property type="entry name" value="PROTEIN OXIDATIVE STRESS 3 LIKE 3"/>
    <property type="match status" value="1"/>
</dbReference>
<comment type="caution">
    <text evidence="4">The sequence shown here is derived from an EMBL/GenBank/DDBJ whole genome shotgun (WGS) entry which is preliminary data.</text>
</comment>
<dbReference type="GO" id="GO:0005634">
    <property type="term" value="C:nucleus"/>
    <property type="evidence" value="ECO:0007669"/>
    <property type="project" value="UniProtKB-SubCell"/>
</dbReference>
<evidence type="ECO:0000256" key="1">
    <source>
        <dbReference type="ARBA" id="ARBA00004123"/>
    </source>
</evidence>
<reference evidence="4 5" key="1">
    <citation type="journal article" date="2024" name="Plant Biotechnol. J.">
        <title>Dendrobium thyrsiflorum genome and its molecular insights into genes involved in important horticultural traits.</title>
        <authorList>
            <person name="Chen B."/>
            <person name="Wang J.Y."/>
            <person name="Zheng P.J."/>
            <person name="Li K.L."/>
            <person name="Liang Y.M."/>
            <person name="Chen X.F."/>
            <person name="Zhang C."/>
            <person name="Zhao X."/>
            <person name="He X."/>
            <person name="Zhang G.Q."/>
            <person name="Liu Z.J."/>
            <person name="Xu Q."/>
        </authorList>
    </citation>
    <scope>NUCLEOTIDE SEQUENCE [LARGE SCALE GENOMIC DNA]</scope>
    <source>
        <strain evidence="4">GZMU011</strain>
    </source>
</reference>
<dbReference type="Proteomes" id="UP001552299">
    <property type="component" value="Unassembled WGS sequence"/>
</dbReference>
<gene>
    <name evidence="4" type="ORF">M5K25_022890</name>
</gene>
<keyword evidence="2" id="KW-0539">Nucleus</keyword>
<comment type="subcellular location">
    <subcellularLocation>
        <location evidence="1">Nucleus</location>
    </subcellularLocation>
</comment>
<feature type="region of interest" description="Disordered" evidence="3">
    <location>
        <begin position="46"/>
        <end position="72"/>
    </location>
</feature>
<evidence type="ECO:0000313" key="4">
    <source>
        <dbReference type="EMBL" id="KAL0908396.1"/>
    </source>
</evidence>
<dbReference type="EMBL" id="JANQDX010000017">
    <property type="protein sequence ID" value="KAL0908396.1"/>
    <property type="molecule type" value="Genomic_DNA"/>
</dbReference>
<evidence type="ECO:0000313" key="5">
    <source>
        <dbReference type="Proteomes" id="UP001552299"/>
    </source>
</evidence>
<name>A0ABD0UDG2_DENTH</name>
<feature type="compositionally biased region" description="Low complexity" evidence="3">
    <location>
        <begin position="196"/>
        <end position="206"/>
    </location>
</feature>
<dbReference type="PANTHER" id="PTHR33172">
    <property type="entry name" value="OS08G0516900 PROTEIN"/>
    <property type="match status" value="1"/>
</dbReference>
<dbReference type="GO" id="GO:0006950">
    <property type="term" value="P:response to stress"/>
    <property type="evidence" value="ECO:0007669"/>
    <property type="project" value="UniProtKB-ARBA"/>
</dbReference>
<evidence type="ECO:0000256" key="2">
    <source>
        <dbReference type="ARBA" id="ARBA00023242"/>
    </source>
</evidence>
<feature type="region of interest" description="Disordered" evidence="3">
    <location>
        <begin position="119"/>
        <end position="180"/>
    </location>
</feature>
<dbReference type="AlphaFoldDB" id="A0ABD0UDG2"/>
<evidence type="ECO:0000256" key="3">
    <source>
        <dbReference type="SAM" id="MobiDB-lite"/>
    </source>
</evidence>
<proteinExistence type="predicted"/>
<feature type="region of interest" description="Disordered" evidence="3">
    <location>
        <begin position="196"/>
        <end position="215"/>
    </location>
</feature>
<keyword evidence="5" id="KW-1185">Reference proteome</keyword>
<dbReference type="InterPro" id="IPR051992">
    <property type="entry name" value="OxStress_Response_Reg"/>
</dbReference>
<protein>
    <submittedName>
        <fullName evidence="4">Uncharacterized protein</fullName>
    </submittedName>
</protein>
<organism evidence="4 5">
    <name type="scientific">Dendrobium thyrsiflorum</name>
    <name type="common">Pinecone-like raceme dendrobium</name>
    <name type="synonym">Orchid</name>
    <dbReference type="NCBI Taxonomy" id="117978"/>
    <lineage>
        <taxon>Eukaryota</taxon>
        <taxon>Viridiplantae</taxon>
        <taxon>Streptophyta</taxon>
        <taxon>Embryophyta</taxon>
        <taxon>Tracheophyta</taxon>
        <taxon>Spermatophyta</taxon>
        <taxon>Magnoliopsida</taxon>
        <taxon>Liliopsida</taxon>
        <taxon>Asparagales</taxon>
        <taxon>Orchidaceae</taxon>
        <taxon>Epidendroideae</taxon>
        <taxon>Malaxideae</taxon>
        <taxon>Dendrobiinae</taxon>
        <taxon>Dendrobium</taxon>
    </lineage>
</organism>
<accession>A0ABD0UDG2</accession>
<feature type="compositionally biased region" description="Low complexity" evidence="3">
    <location>
        <begin position="46"/>
        <end position="56"/>
    </location>
</feature>
<sequence length="215" mass="22979">MIGRTSIALEKEEGIGGPRCVRTIPCFPACESPAAIGEVTASVSRSSSIGRNSDCSLAGGDEGGEAEVQSSYKGPLETMDALEDSLPIRRGISNFYCGKSKSFAVLSDAMAKLSSAKELGKPENPYSRKRKKLPSLTSRWEVGECDRPGGSKKRHANSSSRIEGAPWASPQVEETDRNSLPVRSFSLMDLEGMESLSSSSSSLSSLGFEEQKIFS</sequence>